<comment type="similarity">
    <text evidence="7">Belongs to the peptidase C12 family.</text>
</comment>
<dbReference type="SUPFAM" id="SSF54001">
    <property type="entry name" value="Cysteine proteinases"/>
    <property type="match status" value="1"/>
</dbReference>
<dbReference type="PANTHER" id="PTHR10589:SF29">
    <property type="entry name" value="UBIQUITIN CARBOXYL-TERMINAL HYDROLASE"/>
    <property type="match status" value="1"/>
</dbReference>
<comment type="caution">
    <text evidence="7">Lacks conserved residue(s) required for the propagation of feature annotation.</text>
</comment>
<comment type="caution">
    <text evidence="10">The sequence shown here is derived from an EMBL/GenBank/DDBJ whole genome shotgun (WGS) entry which is preliminary data.</text>
</comment>
<dbReference type="OrthoDB" id="1924260at2759"/>
<keyword evidence="3" id="KW-0645">Protease</keyword>
<feature type="compositionally biased region" description="Polar residues" evidence="8">
    <location>
        <begin position="1"/>
        <end position="20"/>
    </location>
</feature>
<protein>
    <recommendedName>
        <fullName evidence="2">ubiquitinyl hydrolase 1</fullName>
        <ecNumber evidence="2">3.4.19.12</ecNumber>
    </recommendedName>
</protein>
<evidence type="ECO:0000256" key="7">
    <source>
        <dbReference type="PROSITE-ProRule" id="PRU01393"/>
    </source>
</evidence>
<dbReference type="Proteomes" id="UP000770015">
    <property type="component" value="Unassembled WGS sequence"/>
</dbReference>
<dbReference type="GO" id="GO:0016579">
    <property type="term" value="P:protein deubiquitination"/>
    <property type="evidence" value="ECO:0007669"/>
    <property type="project" value="TreeGrafter"/>
</dbReference>
<dbReference type="PROSITE" id="PS52048">
    <property type="entry name" value="UCH_DOMAIN"/>
    <property type="match status" value="1"/>
</dbReference>
<dbReference type="InterPro" id="IPR036959">
    <property type="entry name" value="Peptidase_C12_UCH_sf"/>
</dbReference>
<feature type="region of interest" description="Disordered" evidence="8">
    <location>
        <begin position="232"/>
        <end position="252"/>
    </location>
</feature>
<evidence type="ECO:0000256" key="8">
    <source>
        <dbReference type="SAM" id="MobiDB-lite"/>
    </source>
</evidence>
<evidence type="ECO:0000313" key="11">
    <source>
        <dbReference type="Proteomes" id="UP000770015"/>
    </source>
</evidence>
<dbReference type="Gene3D" id="3.40.532.10">
    <property type="entry name" value="Peptidase C12, ubiquitin carboxyl-terminal hydrolase"/>
    <property type="match status" value="1"/>
</dbReference>
<dbReference type="AlphaFoldDB" id="A0A9P8V3M2"/>
<proteinExistence type="inferred from homology"/>
<feature type="domain" description="UCH catalytic" evidence="9">
    <location>
        <begin position="84"/>
        <end position="321"/>
    </location>
</feature>
<evidence type="ECO:0000256" key="6">
    <source>
        <dbReference type="ARBA" id="ARBA00022807"/>
    </source>
</evidence>
<keyword evidence="6" id="KW-0788">Thiol protease</keyword>
<comment type="catalytic activity">
    <reaction evidence="1">
        <text>Thiol-dependent hydrolysis of ester, thioester, amide, peptide and isopeptide bonds formed by the C-terminal Gly of ubiquitin (a 76-residue protein attached to proteins as an intracellular targeting signal).</text>
        <dbReference type="EC" id="3.4.19.12"/>
    </reaction>
</comment>
<dbReference type="PANTHER" id="PTHR10589">
    <property type="entry name" value="UBIQUITIN CARBOXYL-TERMINAL HYDROLASE"/>
    <property type="match status" value="1"/>
</dbReference>
<accession>A0A9P8V3M2</accession>
<gene>
    <name evidence="10" type="ORF">F5X68DRAFT_263952</name>
</gene>
<organism evidence="10 11">
    <name type="scientific">Plectosphaerella plurivora</name>
    <dbReference type="NCBI Taxonomy" id="936078"/>
    <lineage>
        <taxon>Eukaryota</taxon>
        <taxon>Fungi</taxon>
        <taxon>Dikarya</taxon>
        <taxon>Ascomycota</taxon>
        <taxon>Pezizomycotina</taxon>
        <taxon>Sordariomycetes</taxon>
        <taxon>Hypocreomycetidae</taxon>
        <taxon>Glomerellales</taxon>
        <taxon>Plectosphaerellaceae</taxon>
        <taxon>Plectosphaerella</taxon>
    </lineage>
</organism>
<evidence type="ECO:0000256" key="5">
    <source>
        <dbReference type="ARBA" id="ARBA00022801"/>
    </source>
</evidence>
<dbReference type="GO" id="GO:0006511">
    <property type="term" value="P:ubiquitin-dependent protein catabolic process"/>
    <property type="evidence" value="ECO:0007669"/>
    <property type="project" value="InterPro"/>
</dbReference>
<sequence length="478" mass="53149">MPPKTQSPKGKTQRTASSSKNNKRKAQDDMDDDVEANGVKTADDRGTSSQQGGDQTNREDWPYDDLLRAAVEPMTRKDIDAWGGWCELESEPAFFTSLVSDYGVRNVKIEEVFAFDDASLIHLPKPIFGLVFLHECMEIAQEDATEDDDVDNACATIALINIIMNCPKIQFGPELQKFKDATKDVSSPLKGQAIGANEFLRKHHNSLVRRIDVLNSDLSSAIDLDKFSVAQKKPKAPAKKKQKTAPKNKKKRKFGTNGYHYVAFVEAHGWVWQLDGLQAAPVRLTQIPPGGSVITVARDHITPLIAQYDGSVRFSSMAVCQSPHATATEQLAQTVAHLEEMSMRSDDDDNLRALLKTSEKPSVTLRDTAALLKYGLTKESIEQLTPEARFLAKVSDDTTTLEELHRMYNDLVSEQKMYIAAQRDETAAQTRDRATYEARKCDALAMINRWVSALAAHGKLEKLVNDQLDKAKAKGARD</sequence>
<evidence type="ECO:0000256" key="3">
    <source>
        <dbReference type="ARBA" id="ARBA00022670"/>
    </source>
</evidence>
<reference evidence="10" key="1">
    <citation type="journal article" date="2021" name="Nat. Commun.">
        <title>Genetic determinants of endophytism in the Arabidopsis root mycobiome.</title>
        <authorList>
            <person name="Mesny F."/>
            <person name="Miyauchi S."/>
            <person name="Thiergart T."/>
            <person name="Pickel B."/>
            <person name="Atanasova L."/>
            <person name="Karlsson M."/>
            <person name="Huettel B."/>
            <person name="Barry K.W."/>
            <person name="Haridas S."/>
            <person name="Chen C."/>
            <person name="Bauer D."/>
            <person name="Andreopoulos W."/>
            <person name="Pangilinan J."/>
            <person name="LaButti K."/>
            <person name="Riley R."/>
            <person name="Lipzen A."/>
            <person name="Clum A."/>
            <person name="Drula E."/>
            <person name="Henrissat B."/>
            <person name="Kohler A."/>
            <person name="Grigoriev I.V."/>
            <person name="Martin F.M."/>
            <person name="Hacquard S."/>
        </authorList>
    </citation>
    <scope>NUCLEOTIDE SEQUENCE</scope>
    <source>
        <strain evidence="10">MPI-SDFR-AT-0117</strain>
    </source>
</reference>
<keyword evidence="11" id="KW-1185">Reference proteome</keyword>
<dbReference type="InterPro" id="IPR038765">
    <property type="entry name" value="Papain-like_cys_pep_sf"/>
</dbReference>
<evidence type="ECO:0000259" key="9">
    <source>
        <dbReference type="PROSITE" id="PS52048"/>
    </source>
</evidence>
<evidence type="ECO:0000256" key="1">
    <source>
        <dbReference type="ARBA" id="ARBA00000707"/>
    </source>
</evidence>
<dbReference type="EMBL" id="JAGSXJ010000022">
    <property type="protein sequence ID" value="KAH6677773.1"/>
    <property type="molecule type" value="Genomic_DNA"/>
</dbReference>
<dbReference type="GO" id="GO:0005737">
    <property type="term" value="C:cytoplasm"/>
    <property type="evidence" value="ECO:0007669"/>
    <property type="project" value="TreeGrafter"/>
</dbReference>
<keyword evidence="5" id="KW-0378">Hydrolase</keyword>
<keyword evidence="4" id="KW-0833">Ubl conjugation pathway</keyword>
<dbReference type="InterPro" id="IPR001578">
    <property type="entry name" value="Peptidase_C12_UCH"/>
</dbReference>
<evidence type="ECO:0000256" key="2">
    <source>
        <dbReference type="ARBA" id="ARBA00012759"/>
    </source>
</evidence>
<dbReference type="Pfam" id="PF01088">
    <property type="entry name" value="Peptidase_C12"/>
    <property type="match status" value="1"/>
</dbReference>
<dbReference type="GO" id="GO:0004843">
    <property type="term" value="F:cysteine-type deubiquitinase activity"/>
    <property type="evidence" value="ECO:0007669"/>
    <property type="project" value="UniProtKB-EC"/>
</dbReference>
<name>A0A9P8V3M2_9PEZI</name>
<feature type="region of interest" description="Disordered" evidence="8">
    <location>
        <begin position="1"/>
        <end position="63"/>
    </location>
</feature>
<evidence type="ECO:0000256" key="4">
    <source>
        <dbReference type="ARBA" id="ARBA00022786"/>
    </source>
</evidence>
<dbReference type="EC" id="3.4.19.12" evidence="2"/>
<evidence type="ECO:0000313" key="10">
    <source>
        <dbReference type="EMBL" id="KAH6677773.1"/>
    </source>
</evidence>